<keyword evidence="1 3" id="KW-0853">WD repeat</keyword>
<evidence type="ECO:0000256" key="3">
    <source>
        <dbReference type="PROSITE-ProRule" id="PRU00221"/>
    </source>
</evidence>
<feature type="repeat" description="WD" evidence="3">
    <location>
        <begin position="17"/>
        <end position="44"/>
    </location>
</feature>
<proteinExistence type="predicted"/>
<dbReference type="Proteomes" id="UP001222325">
    <property type="component" value="Unassembled WGS sequence"/>
</dbReference>
<evidence type="ECO:0000313" key="4">
    <source>
        <dbReference type="EMBL" id="KAJ7087613.1"/>
    </source>
</evidence>
<dbReference type="SUPFAM" id="SSF50978">
    <property type="entry name" value="WD40 repeat-like"/>
    <property type="match status" value="1"/>
</dbReference>
<evidence type="ECO:0000313" key="5">
    <source>
        <dbReference type="Proteomes" id="UP001222325"/>
    </source>
</evidence>
<dbReference type="AlphaFoldDB" id="A0AAD6U6V1"/>
<dbReference type="Pfam" id="PF00400">
    <property type="entry name" value="WD40"/>
    <property type="match status" value="1"/>
</dbReference>
<dbReference type="Gene3D" id="2.130.10.10">
    <property type="entry name" value="YVTN repeat-like/Quinoprotein amine dehydrogenase"/>
    <property type="match status" value="1"/>
</dbReference>
<keyword evidence="5" id="KW-1185">Reference proteome</keyword>
<evidence type="ECO:0000256" key="1">
    <source>
        <dbReference type="ARBA" id="ARBA00022574"/>
    </source>
</evidence>
<sequence>MFFSQKSPTHYVPLGQLRGHSGGIVRLRATEDGKLLASGGTDGTKIWNLSTMAMLATPKSSQIRKATTALVWIKRGDDLSETLFYGTAQGYLVCWEKAEKDQARTILREISCVRIVNPAEISDLAFDAPSNRLAVCHRGGVVQVYTLGSNMILQQVFSLGLKDFVPRAIVFGEMTGNEKDVMVFGLYSGDIYTFRGSKGNVNGASWNVGGLIGDAALHLEGGALCMDEPSTGVNIYRLDRRELVKSFPVKVTKPAMRSRQVAFVDEHKKEYKSVVSGSDHGMVYVFDRRSGDVEVLKVHADDWVQTVAVSVFILIVGGAERTNSGC</sequence>
<keyword evidence="2" id="KW-0677">Repeat</keyword>
<dbReference type="InterPro" id="IPR001680">
    <property type="entry name" value="WD40_rpt"/>
</dbReference>
<organism evidence="4 5">
    <name type="scientific">Mycena belliarum</name>
    <dbReference type="NCBI Taxonomy" id="1033014"/>
    <lineage>
        <taxon>Eukaryota</taxon>
        <taxon>Fungi</taxon>
        <taxon>Dikarya</taxon>
        <taxon>Basidiomycota</taxon>
        <taxon>Agaricomycotina</taxon>
        <taxon>Agaricomycetes</taxon>
        <taxon>Agaricomycetidae</taxon>
        <taxon>Agaricales</taxon>
        <taxon>Marasmiineae</taxon>
        <taxon>Mycenaceae</taxon>
        <taxon>Mycena</taxon>
    </lineage>
</organism>
<dbReference type="PROSITE" id="PS50082">
    <property type="entry name" value="WD_REPEATS_2"/>
    <property type="match status" value="1"/>
</dbReference>
<comment type="caution">
    <text evidence="4">The sequence shown here is derived from an EMBL/GenBank/DDBJ whole genome shotgun (WGS) entry which is preliminary data.</text>
</comment>
<dbReference type="EMBL" id="JARJCN010000028">
    <property type="protein sequence ID" value="KAJ7087613.1"/>
    <property type="molecule type" value="Genomic_DNA"/>
</dbReference>
<evidence type="ECO:0000256" key="2">
    <source>
        <dbReference type="ARBA" id="ARBA00022737"/>
    </source>
</evidence>
<accession>A0AAD6U6V1</accession>
<dbReference type="InterPro" id="IPR036322">
    <property type="entry name" value="WD40_repeat_dom_sf"/>
</dbReference>
<gene>
    <name evidence="4" type="ORF">B0H15DRAFT_781164</name>
</gene>
<dbReference type="InterPro" id="IPR051179">
    <property type="entry name" value="WD_repeat_multifunction"/>
</dbReference>
<protein>
    <submittedName>
        <fullName evidence="4">WD40-repeat-containing domain protein</fullName>
    </submittedName>
</protein>
<dbReference type="PANTHER" id="PTHR19857">
    <property type="entry name" value="MITOCHONDRIAL DIVISION PROTEIN 1-RELATED"/>
    <property type="match status" value="1"/>
</dbReference>
<dbReference type="InterPro" id="IPR015943">
    <property type="entry name" value="WD40/YVTN_repeat-like_dom_sf"/>
</dbReference>
<dbReference type="SMART" id="SM00320">
    <property type="entry name" value="WD40"/>
    <property type="match status" value="2"/>
</dbReference>
<reference evidence="4" key="1">
    <citation type="submission" date="2023-03" db="EMBL/GenBank/DDBJ databases">
        <title>Massive genome expansion in bonnet fungi (Mycena s.s.) driven by repeated elements and novel gene families across ecological guilds.</title>
        <authorList>
            <consortium name="Lawrence Berkeley National Laboratory"/>
            <person name="Harder C.B."/>
            <person name="Miyauchi S."/>
            <person name="Viragh M."/>
            <person name="Kuo A."/>
            <person name="Thoen E."/>
            <person name="Andreopoulos B."/>
            <person name="Lu D."/>
            <person name="Skrede I."/>
            <person name="Drula E."/>
            <person name="Henrissat B."/>
            <person name="Morin E."/>
            <person name="Kohler A."/>
            <person name="Barry K."/>
            <person name="LaButti K."/>
            <person name="Morin E."/>
            <person name="Salamov A."/>
            <person name="Lipzen A."/>
            <person name="Mereny Z."/>
            <person name="Hegedus B."/>
            <person name="Baldrian P."/>
            <person name="Stursova M."/>
            <person name="Weitz H."/>
            <person name="Taylor A."/>
            <person name="Grigoriev I.V."/>
            <person name="Nagy L.G."/>
            <person name="Martin F."/>
            <person name="Kauserud H."/>
        </authorList>
    </citation>
    <scope>NUCLEOTIDE SEQUENCE</scope>
    <source>
        <strain evidence="4">CBHHK173m</strain>
    </source>
</reference>
<name>A0AAD6U6V1_9AGAR</name>